<evidence type="ECO:0008006" key="4">
    <source>
        <dbReference type="Google" id="ProtNLM"/>
    </source>
</evidence>
<dbReference type="PANTHER" id="PTHR33306">
    <property type="entry name" value="EXPRESSED PROTEIN-RELATED-RELATED"/>
    <property type="match status" value="1"/>
</dbReference>
<evidence type="ECO:0000256" key="1">
    <source>
        <dbReference type="SAM" id="Phobius"/>
    </source>
</evidence>
<dbReference type="Proteomes" id="UP000655225">
    <property type="component" value="Unassembled WGS sequence"/>
</dbReference>
<gene>
    <name evidence="2" type="ORF">HHK36_010273</name>
</gene>
<dbReference type="OrthoDB" id="1921056at2759"/>
<dbReference type="EMBL" id="JABCRI010000006">
    <property type="protein sequence ID" value="KAF8405369.1"/>
    <property type="molecule type" value="Genomic_DNA"/>
</dbReference>
<feature type="transmembrane region" description="Helical" evidence="1">
    <location>
        <begin position="21"/>
        <end position="42"/>
    </location>
</feature>
<reference evidence="2 3" key="1">
    <citation type="submission" date="2020-04" db="EMBL/GenBank/DDBJ databases">
        <title>Plant Genome Project.</title>
        <authorList>
            <person name="Zhang R.-G."/>
        </authorList>
    </citation>
    <scope>NUCLEOTIDE SEQUENCE [LARGE SCALE GENOMIC DNA]</scope>
    <source>
        <strain evidence="2">YNK0</strain>
        <tissue evidence="2">Leaf</tissue>
    </source>
</reference>
<dbReference type="PANTHER" id="PTHR33306:SF7">
    <property type="entry name" value="EXPRESSED PROTEIN"/>
    <property type="match status" value="1"/>
</dbReference>
<evidence type="ECO:0000313" key="3">
    <source>
        <dbReference type="Proteomes" id="UP000655225"/>
    </source>
</evidence>
<proteinExistence type="predicted"/>
<keyword evidence="1" id="KW-1133">Transmembrane helix</keyword>
<evidence type="ECO:0000313" key="2">
    <source>
        <dbReference type="EMBL" id="KAF8405369.1"/>
    </source>
</evidence>
<keyword evidence="1" id="KW-0812">Transmembrane</keyword>
<keyword evidence="3" id="KW-1185">Reference proteome</keyword>
<accession>A0A834ZCI0</accession>
<dbReference type="OMA" id="FLGMSWY"/>
<feature type="transmembrane region" description="Helical" evidence="1">
    <location>
        <begin position="101"/>
        <end position="120"/>
    </location>
</feature>
<protein>
    <recommendedName>
        <fullName evidence="4">Transmembrane protein</fullName>
    </recommendedName>
</protein>
<feature type="transmembrane region" description="Helical" evidence="1">
    <location>
        <begin position="54"/>
        <end position="73"/>
    </location>
</feature>
<name>A0A834ZCI0_TETSI</name>
<keyword evidence="1" id="KW-0472">Membrane</keyword>
<dbReference type="AlphaFoldDB" id="A0A834ZCI0"/>
<sequence>MAYGRRSQSSSILEVFTLNPLPYPVLLILAVISIFLGISWYFSYESVVEAAEEQMSWVITATPIVLLIAVHWLSSIENPERLFATSPSDRRRSTHHRPSEGSSPWGVAVMIVLLLVMVQYQSTFHDSWFV</sequence>
<comment type="caution">
    <text evidence="2">The sequence shown here is derived from an EMBL/GenBank/DDBJ whole genome shotgun (WGS) entry which is preliminary data.</text>
</comment>
<organism evidence="2 3">
    <name type="scientific">Tetracentron sinense</name>
    <name type="common">Spur-leaf</name>
    <dbReference type="NCBI Taxonomy" id="13715"/>
    <lineage>
        <taxon>Eukaryota</taxon>
        <taxon>Viridiplantae</taxon>
        <taxon>Streptophyta</taxon>
        <taxon>Embryophyta</taxon>
        <taxon>Tracheophyta</taxon>
        <taxon>Spermatophyta</taxon>
        <taxon>Magnoliopsida</taxon>
        <taxon>Trochodendrales</taxon>
        <taxon>Trochodendraceae</taxon>
        <taxon>Tetracentron</taxon>
    </lineage>
</organism>